<dbReference type="GO" id="GO:0043565">
    <property type="term" value="F:sequence-specific DNA binding"/>
    <property type="evidence" value="ECO:0007669"/>
    <property type="project" value="InterPro"/>
</dbReference>
<dbReference type="InterPro" id="IPR011051">
    <property type="entry name" value="RmlC_Cupin_sf"/>
</dbReference>
<evidence type="ECO:0000313" key="6">
    <source>
        <dbReference type="Proteomes" id="UP000663608"/>
    </source>
</evidence>
<dbReference type="GO" id="GO:0003700">
    <property type="term" value="F:DNA-binding transcription factor activity"/>
    <property type="evidence" value="ECO:0007669"/>
    <property type="project" value="InterPro"/>
</dbReference>
<dbReference type="InterPro" id="IPR014710">
    <property type="entry name" value="RmlC-like_jellyroll"/>
</dbReference>
<sequence>MKNELENIYHSKINNLNFLLVDITYRKPHLHFDIELAFVLEGTGTVRTQEHSFEISAEQAIIFNNCQLHEFSSRGEMKLLILQFSTQIFEMVSPQLDKIHFESGPFNLRDQPETLRLLLKTALSYFSKDGNTPPRILRTHGYAFLLLNHLLDITPYNILSSFEQNKLMDLQGRMERISTYIHENYDQKISLDSMASREGFSRTYFSHFFKRNFGITFKDYLNNLRCEKARTLLTTKENLLNISYMCGFSDIRSLNTAFVKFYGVLPKDYRRNNTLPPKPEPISFNQDEIDNQVFYSDQGSFDILRYYFEKHFEAVPIGF</sequence>
<dbReference type="AlphaFoldDB" id="A0AA45QQR1"/>
<evidence type="ECO:0000256" key="3">
    <source>
        <dbReference type="ARBA" id="ARBA00023163"/>
    </source>
</evidence>
<organism evidence="5 6">
    <name type="scientific">Lactococcus taiwanensis</name>
    <dbReference type="NCBI Taxonomy" id="1151742"/>
    <lineage>
        <taxon>Bacteria</taxon>
        <taxon>Bacillati</taxon>
        <taxon>Bacillota</taxon>
        <taxon>Bacilli</taxon>
        <taxon>Lactobacillales</taxon>
        <taxon>Streptococcaceae</taxon>
        <taxon>Lactococcus</taxon>
    </lineage>
</organism>
<evidence type="ECO:0000313" key="5">
    <source>
        <dbReference type="EMBL" id="QSE76183.1"/>
    </source>
</evidence>
<gene>
    <name evidence="5" type="ORF">JW886_06850</name>
</gene>
<accession>A0AA45QQR1</accession>
<keyword evidence="2" id="KW-0238">DNA-binding</keyword>
<feature type="domain" description="HTH araC/xylS-type" evidence="4">
    <location>
        <begin position="175"/>
        <end position="272"/>
    </location>
</feature>
<keyword evidence="1" id="KW-0805">Transcription regulation</keyword>
<dbReference type="Pfam" id="PF07883">
    <property type="entry name" value="Cupin_2"/>
    <property type="match status" value="1"/>
</dbReference>
<dbReference type="EMBL" id="CP070872">
    <property type="protein sequence ID" value="QSE76183.1"/>
    <property type="molecule type" value="Genomic_DNA"/>
</dbReference>
<protein>
    <submittedName>
        <fullName evidence="5">Helix-turn-helix transcriptional regulator</fullName>
    </submittedName>
</protein>
<dbReference type="KEGG" id="lti:JW886_06850"/>
<dbReference type="InterPro" id="IPR009057">
    <property type="entry name" value="Homeodomain-like_sf"/>
</dbReference>
<dbReference type="RefSeq" id="WP_205871657.1">
    <property type="nucleotide sequence ID" value="NZ_CP070872.1"/>
</dbReference>
<dbReference type="SUPFAM" id="SSF51182">
    <property type="entry name" value="RmlC-like cupins"/>
    <property type="match status" value="1"/>
</dbReference>
<evidence type="ECO:0000259" key="4">
    <source>
        <dbReference type="PROSITE" id="PS01124"/>
    </source>
</evidence>
<dbReference type="PANTHER" id="PTHR43280">
    <property type="entry name" value="ARAC-FAMILY TRANSCRIPTIONAL REGULATOR"/>
    <property type="match status" value="1"/>
</dbReference>
<dbReference type="InterPro" id="IPR018060">
    <property type="entry name" value="HTH_AraC"/>
</dbReference>
<dbReference type="PROSITE" id="PS01124">
    <property type="entry name" value="HTH_ARAC_FAMILY_2"/>
    <property type="match status" value="1"/>
</dbReference>
<dbReference type="SUPFAM" id="SSF46689">
    <property type="entry name" value="Homeodomain-like"/>
    <property type="match status" value="2"/>
</dbReference>
<evidence type="ECO:0000256" key="2">
    <source>
        <dbReference type="ARBA" id="ARBA00023125"/>
    </source>
</evidence>
<name>A0AA45QQR1_9LACT</name>
<reference evidence="5 6" key="1">
    <citation type="submission" date="2021-02" db="EMBL/GenBank/DDBJ databases">
        <title>Complete genome sequence of Lactococcus lactis strain K_LL004.</title>
        <authorList>
            <person name="Kim H.B."/>
        </authorList>
    </citation>
    <scope>NUCLEOTIDE SEQUENCE [LARGE SCALE GENOMIC DNA]</scope>
    <source>
        <strain evidence="5 6">K_LL004</strain>
    </source>
</reference>
<dbReference type="SMART" id="SM00342">
    <property type="entry name" value="HTH_ARAC"/>
    <property type="match status" value="1"/>
</dbReference>
<dbReference type="PANTHER" id="PTHR43280:SF2">
    <property type="entry name" value="HTH-TYPE TRANSCRIPTIONAL REGULATOR EXSA"/>
    <property type="match status" value="1"/>
</dbReference>
<dbReference type="Gene3D" id="2.60.120.10">
    <property type="entry name" value="Jelly Rolls"/>
    <property type="match status" value="1"/>
</dbReference>
<proteinExistence type="predicted"/>
<dbReference type="Gene3D" id="1.10.10.60">
    <property type="entry name" value="Homeodomain-like"/>
    <property type="match status" value="2"/>
</dbReference>
<keyword evidence="6" id="KW-1185">Reference proteome</keyword>
<dbReference type="InterPro" id="IPR013096">
    <property type="entry name" value="Cupin_2"/>
</dbReference>
<dbReference type="Pfam" id="PF12833">
    <property type="entry name" value="HTH_18"/>
    <property type="match status" value="1"/>
</dbReference>
<dbReference type="Proteomes" id="UP000663608">
    <property type="component" value="Chromosome"/>
</dbReference>
<keyword evidence="3" id="KW-0804">Transcription</keyword>
<evidence type="ECO:0000256" key="1">
    <source>
        <dbReference type="ARBA" id="ARBA00023015"/>
    </source>
</evidence>